<dbReference type="OrthoDB" id="3650427at2"/>
<reference evidence="1 2" key="1">
    <citation type="submission" date="2017-08" db="EMBL/GenBank/DDBJ databases">
        <title>Halomonas alkalisoli sp. nov., isolated from saline alkaline soil.</title>
        <authorList>
            <person name="Wang D."/>
            <person name="Zhang G."/>
        </authorList>
    </citation>
    <scope>NUCLEOTIDE SEQUENCE [LARGE SCALE GENOMIC DNA]</scope>
    <source>
        <strain evidence="1 2">WRN001</strain>
    </source>
</reference>
<proteinExistence type="predicted"/>
<gene>
    <name evidence="1" type="ORF">CK498_15895</name>
</gene>
<accession>A0A2A2ESU9</accession>
<dbReference type="AlphaFoldDB" id="A0A2A2ESU9"/>
<sequence>MGIESELVDFLESSIKDGANKARDIEIVKFYYGLNESPWPTLEETASKFSVGTRERIRQLLNSKFRDNVSKSSIPSLNDFVDAVKSRDYWLISELEEKVCTSELIDSESHLKGIFNLIEDVGLDCEFDFYTPELKRATRNSILTSKNIFLIRKSSVKGIEKMLKKAQGVPGRCGIANLKYLNEELGEYYSLISLLIESSPTSWVRVIDDDYWYIFENRDNTIINYCEKVFGVIEYCDSARLAATFRNALDGRTYKYPYPPEKIIEEYSVSSVYMVNTGSGLKFVGQTTKLNEIEKDLISFLDSGKTASFPELRDYLSEKGYGSAHIQKTTNSSPLVHVDKTNGRMHYIYSLIGHRVSSDDDRSVIDAYEFYLRRLRALLGAGTDETREQTARKEQYILKEWLFKDKTHENCAICGQEFNVKTLVTAHKKPRSDCNDAERLDPYIVMPVCLMGCDYLYENIYIYIDGTGIERGVSFPNASAESRFIEHLVGREVDKKWLLGNQSYFRSPNKALQRTSR</sequence>
<keyword evidence="2" id="KW-1185">Reference proteome</keyword>
<name>A0A2A2ESU9_9GAMM</name>
<evidence type="ECO:0000313" key="1">
    <source>
        <dbReference type="EMBL" id="PAU75417.1"/>
    </source>
</evidence>
<protein>
    <submittedName>
        <fullName evidence="1">Uncharacterized protein</fullName>
    </submittedName>
</protein>
<dbReference type="Proteomes" id="UP000217771">
    <property type="component" value="Unassembled WGS sequence"/>
</dbReference>
<comment type="caution">
    <text evidence="1">The sequence shown here is derived from an EMBL/GenBank/DDBJ whole genome shotgun (WGS) entry which is preliminary data.</text>
</comment>
<evidence type="ECO:0000313" key="2">
    <source>
        <dbReference type="Proteomes" id="UP000217771"/>
    </source>
</evidence>
<dbReference type="Gene3D" id="1.10.10.10">
    <property type="entry name" value="Winged helix-like DNA-binding domain superfamily/Winged helix DNA-binding domain"/>
    <property type="match status" value="1"/>
</dbReference>
<dbReference type="RefSeq" id="WP_095621843.1">
    <property type="nucleotide sequence ID" value="NZ_NSKB01000006.1"/>
</dbReference>
<dbReference type="InterPro" id="IPR036388">
    <property type="entry name" value="WH-like_DNA-bd_sf"/>
</dbReference>
<organism evidence="1 2">
    <name type="scientific">Halomonas salipaludis</name>
    <dbReference type="NCBI Taxonomy" id="2032625"/>
    <lineage>
        <taxon>Bacteria</taxon>
        <taxon>Pseudomonadati</taxon>
        <taxon>Pseudomonadota</taxon>
        <taxon>Gammaproteobacteria</taxon>
        <taxon>Oceanospirillales</taxon>
        <taxon>Halomonadaceae</taxon>
        <taxon>Halomonas</taxon>
    </lineage>
</organism>
<dbReference type="EMBL" id="NSKB01000006">
    <property type="protein sequence ID" value="PAU75417.1"/>
    <property type="molecule type" value="Genomic_DNA"/>
</dbReference>